<gene>
    <name evidence="1" type="ORF">PBS003_LOCUS8552</name>
</gene>
<proteinExistence type="predicted"/>
<comment type="caution">
    <text evidence="1">The sequence shown here is derived from an EMBL/GenBank/DDBJ whole genome shotgun (WGS) entry which is preliminary data.</text>
</comment>
<dbReference type="EMBL" id="CAKKTJ010000331">
    <property type="protein sequence ID" value="CAH0481953.1"/>
    <property type="molecule type" value="Genomic_DNA"/>
</dbReference>
<name>A0AAU9L9X3_9STRA</name>
<accession>A0AAU9L9X3</accession>
<evidence type="ECO:0000313" key="2">
    <source>
        <dbReference type="Proteomes" id="UP001160483"/>
    </source>
</evidence>
<dbReference type="Proteomes" id="UP001160483">
    <property type="component" value="Unassembled WGS sequence"/>
</dbReference>
<dbReference type="AlphaFoldDB" id="A0AAU9L9X3"/>
<reference evidence="1" key="1">
    <citation type="submission" date="2021-11" db="EMBL/GenBank/DDBJ databases">
        <authorList>
            <person name="Islam A."/>
            <person name="Islam S."/>
            <person name="Flora M.S."/>
            <person name="Rahman M."/>
            <person name="Ziaur R.M."/>
            <person name="Epstein J.H."/>
            <person name="Hassan M."/>
            <person name="Klassen M."/>
            <person name="Woodard K."/>
            <person name="Webb A."/>
            <person name="Webby R.J."/>
            <person name="El Zowalaty M.E."/>
        </authorList>
    </citation>
    <scope>NUCLEOTIDE SEQUENCE</scope>
    <source>
        <strain evidence="1">Pbs3</strain>
    </source>
</reference>
<sequence length="353" mass="37712">MSTSLWYYCNLIDHNEALDVVPVVQSRQSAVQIDTKTLRPTVSLVLEAVVGDELAVGRSTYVLSAFIAAISLEEERAGIEHVGTELGNVRAVEAVVAKTVTHLNTVKEEIQENMNEVPAMVETAHNAIGELTRVDVAATEEKKLVLRGDVAQDPVALEEVVPQAVAADIVAPTPEGTDLDKIEDMMPGVIAESKTKFSIDKDLISEGKETSARVAKQSVEADCVDERIDAASVEKTAQASETIDASPTVEVKAANTATDNELDPELQSEKAEVLAIGTVQEAPAPKMNETLDSEIEETMVIDPDVAAKEAAESESQTSSFSFIPEQIRNNSYAISSVAVALATAITATLVARR</sequence>
<evidence type="ECO:0000313" key="1">
    <source>
        <dbReference type="EMBL" id="CAH0481953.1"/>
    </source>
</evidence>
<protein>
    <submittedName>
        <fullName evidence="1">Uncharacterized protein</fullName>
    </submittedName>
</protein>
<organism evidence="1 2">
    <name type="scientific">Peronospora belbahrii</name>
    <dbReference type="NCBI Taxonomy" id="622444"/>
    <lineage>
        <taxon>Eukaryota</taxon>
        <taxon>Sar</taxon>
        <taxon>Stramenopiles</taxon>
        <taxon>Oomycota</taxon>
        <taxon>Peronosporomycetes</taxon>
        <taxon>Peronosporales</taxon>
        <taxon>Peronosporaceae</taxon>
        <taxon>Peronospora</taxon>
    </lineage>
</organism>